<gene>
    <name evidence="1" type="ORF">CGXH109_LOCUS125868</name>
</gene>
<dbReference type="AlphaFoldDB" id="A0A9W4S5F5"/>
<accession>A0A9W4S5F5</accession>
<organism evidence="1 2">
    <name type="scientific">Colletotrichum noveboracense</name>
    <dbReference type="NCBI Taxonomy" id="2664923"/>
    <lineage>
        <taxon>Eukaryota</taxon>
        <taxon>Fungi</taxon>
        <taxon>Dikarya</taxon>
        <taxon>Ascomycota</taxon>
        <taxon>Pezizomycotina</taxon>
        <taxon>Sordariomycetes</taxon>
        <taxon>Hypocreomycetidae</taxon>
        <taxon>Glomerellales</taxon>
        <taxon>Glomerellaceae</taxon>
        <taxon>Colletotrichum</taxon>
        <taxon>Colletotrichum gloeosporioides species complex</taxon>
    </lineage>
</organism>
<keyword evidence="2" id="KW-1185">Reference proteome</keyword>
<protein>
    <submittedName>
        <fullName evidence="1">Uncharacterized protein</fullName>
    </submittedName>
</protein>
<proteinExistence type="predicted"/>
<evidence type="ECO:0000313" key="1">
    <source>
        <dbReference type="EMBL" id="CAI0653271.1"/>
    </source>
</evidence>
<comment type="caution">
    <text evidence="1">The sequence shown here is derived from an EMBL/GenBank/DDBJ whole genome shotgun (WGS) entry which is preliminary data.</text>
</comment>
<reference evidence="1" key="1">
    <citation type="submission" date="2022-08" db="EMBL/GenBank/DDBJ databases">
        <authorList>
            <person name="Giroux E."/>
            <person name="Giroux E."/>
        </authorList>
    </citation>
    <scope>NUCLEOTIDE SEQUENCE</scope>
    <source>
        <strain evidence="1">H1091258</strain>
    </source>
</reference>
<dbReference type="Proteomes" id="UP001152533">
    <property type="component" value="Unassembled WGS sequence"/>
</dbReference>
<name>A0A9W4S5F5_9PEZI</name>
<sequence length="67" mass="7684">MSSASFIPSTPISDIFQQDTGGKLSKSQKEVLALCALAWKDPRDRRIHAYWRVHCIYAKKPYDEKEA</sequence>
<evidence type="ECO:0000313" key="2">
    <source>
        <dbReference type="Proteomes" id="UP001152533"/>
    </source>
</evidence>
<dbReference type="EMBL" id="CAMGZC010001607">
    <property type="protein sequence ID" value="CAI0653271.1"/>
    <property type="molecule type" value="Genomic_DNA"/>
</dbReference>